<dbReference type="BioCyc" id="PSP1104324:GJSN-2850-MONOMER"/>
<gene>
    <name evidence="1" type="ORF">P186_2912</name>
</gene>
<dbReference type="STRING" id="1104324.P186_2912"/>
<dbReference type="SUPFAM" id="SSF52540">
    <property type="entry name" value="P-loop containing nucleoside triphosphate hydrolases"/>
    <property type="match status" value="1"/>
</dbReference>
<dbReference type="eggNOG" id="arCOG00286">
    <property type="taxonomic scope" value="Archaea"/>
</dbReference>
<evidence type="ECO:0000313" key="1">
    <source>
        <dbReference type="EMBL" id="AET34288.1"/>
    </source>
</evidence>
<name>G7VG89_9CREN</name>
<dbReference type="GeneID" id="11594511"/>
<dbReference type="RefSeq" id="WP_014290113.1">
    <property type="nucleotide sequence ID" value="NC_016645.1"/>
</dbReference>
<dbReference type="Gene3D" id="3.40.50.300">
    <property type="entry name" value="P-loop containing nucleotide triphosphate hydrolases"/>
    <property type="match status" value="2"/>
</dbReference>
<evidence type="ECO:0000313" key="2">
    <source>
        <dbReference type="Proteomes" id="UP000005867"/>
    </source>
</evidence>
<dbReference type="EMBL" id="CP003098">
    <property type="protein sequence ID" value="AET34288.1"/>
    <property type="molecule type" value="Genomic_DNA"/>
</dbReference>
<organism evidence="1 2">
    <name type="scientific">Pyrobaculum ferrireducens</name>
    <dbReference type="NCBI Taxonomy" id="1104324"/>
    <lineage>
        <taxon>Archaea</taxon>
        <taxon>Thermoproteota</taxon>
        <taxon>Thermoprotei</taxon>
        <taxon>Thermoproteales</taxon>
        <taxon>Thermoproteaceae</taxon>
        <taxon>Pyrobaculum</taxon>
    </lineage>
</organism>
<reference evidence="1 2" key="1">
    <citation type="journal article" date="2012" name="J. Bacteriol.">
        <title>Complete genome sequence of strain 1860, a crenarchaeon of the genus pyrobaculum able to grow with various electron acceptors.</title>
        <authorList>
            <person name="Mardanov A.V."/>
            <person name="Gumerov V.M."/>
            <person name="Slobodkina G.B."/>
            <person name="Beletsky A.V."/>
            <person name="Bonch-Osmolovskaya E.A."/>
            <person name="Ravin N.V."/>
            <person name="Skryabin K.G."/>
        </authorList>
    </citation>
    <scope>NUCLEOTIDE SEQUENCE [LARGE SCALE GENOMIC DNA]</scope>
    <source>
        <strain evidence="1 2">1860</strain>
    </source>
</reference>
<dbReference type="InterPro" id="IPR027417">
    <property type="entry name" value="P-loop_NTPase"/>
</dbReference>
<dbReference type="OrthoDB" id="26721at2157"/>
<dbReference type="AlphaFoldDB" id="G7VG89"/>
<sequence>MTLYTQLFKLVVAVEGNALITGLPGTGKTSLIKWSLRDIPHDYAVVVYDTAGDFRNCDFVGRFSVNPLDLPTPRVVEILEEALAATYGEYPYLLTPAMAELLHRTVERGARTLSQVRRGVLDVAEPHEMDTAYALRRRLVHFDVAQFEKTDVPIRHGASTCVDVSGLDRVGRLAYVLAHLELTRDVKNVIYVVDEAHRFLAFTSRYSLLTDHLRTGRGRGRFFVLVSHSYREFQRHLGYVKMVIRFPDWDLDESKTTPLQPSEALVTVRAASLRSAEALAKLLPLRGTWAQFRITVPPYAERSTA</sequence>
<accession>G7VG89</accession>
<dbReference type="Proteomes" id="UP000005867">
    <property type="component" value="Chromosome"/>
</dbReference>
<protein>
    <submittedName>
        <fullName evidence="1">AAA ATPase</fullName>
    </submittedName>
</protein>
<dbReference type="KEGG" id="pyr:P186_2912"/>
<dbReference type="HOGENOM" id="CLU_917082_0_0_2"/>
<proteinExistence type="predicted"/>
<keyword evidence="2" id="KW-1185">Reference proteome</keyword>